<keyword evidence="2" id="KW-1133">Transmembrane helix</keyword>
<feature type="transmembrane region" description="Helical" evidence="2">
    <location>
        <begin position="7"/>
        <end position="23"/>
    </location>
</feature>
<reference evidence="3 4" key="1">
    <citation type="submission" date="2023-07" db="EMBL/GenBank/DDBJ databases">
        <title>Genomic Encyclopedia of Type Strains, Phase IV (KMG-IV): sequencing the most valuable type-strain genomes for metagenomic binning, comparative biology and taxonomic classification.</title>
        <authorList>
            <person name="Goeker M."/>
        </authorList>
    </citation>
    <scope>NUCLEOTIDE SEQUENCE [LARGE SCALE GENOMIC DNA]</scope>
    <source>
        <strain evidence="3 4">DSM 16784</strain>
    </source>
</reference>
<sequence length="266" mass="30468">MNNQVKRNIGIGVLIFLAVIIFVKPVRYIFYGIGGLLIIGSAAIIVFAYYMFKKHNLGTVSNLLNSIQEEQKEKEEYINRNNEVISKIALYDQNFSYEEFKKLVEKVMPLYIKARNYNENGIEDLRMYSSKAFIEDYIRELEKLKSESMYSYSSVLISDIALQEVSQSGNTVLLKAEITLRADVSKYNDKSVLVKRSTVTQMYDASFVKTQEDTSISQDRDVLVNCPNCGAPVHILSEKNCSHCGSAIYAKQNMWVLHNVTQYRNN</sequence>
<protein>
    <submittedName>
        <fullName evidence="3">Ribosomal protein L37E</fullName>
    </submittedName>
</protein>
<feature type="transmembrane region" description="Helical" evidence="2">
    <location>
        <begin position="29"/>
        <end position="52"/>
    </location>
</feature>
<name>A0ABU0E925_9FIRM</name>
<comment type="caution">
    <text evidence="3">The sequence shown here is derived from an EMBL/GenBank/DDBJ whole genome shotgun (WGS) entry which is preliminary data.</text>
</comment>
<accession>A0ABU0E925</accession>
<keyword evidence="3" id="KW-0687">Ribonucleoprotein</keyword>
<evidence type="ECO:0000313" key="4">
    <source>
        <dbReference type="Proteomes" id="UP001230220"/>
    </source>
</evidence>
<dbReference type="GO" id="GO:0005840">
    <property type="term" value="C:ribosome"/>
    <property type="evidence" value="ECO:0007669"/>
    <property type="project" value="UniProtKB-KW"/>
</dbReference>
<keyword evidence="3" id="KW-0689">Ribosomal protein</keyword>
<keyword evidence="4" id="KW-1185">Reference proteome</keyword>
<feature type="coiled-coil region" evidence="1">
    <location>
        <begin position="60"/>
        <end position="87"/>
    </location>
</feature>
<evidence type="ECO:0000256" key="1">
    <source>
        <dbReference type="SAM" id="Coils"/>
    </source>
</evidence>
<keyword evidence="2" id="KW-0472">Membrane</keyword>
<evidence type="ECO:0000256" key="2">
    <source>
        <dbReference type="SAM" id="Phobius"/>
    </source>
</evidence>
<keyword evidence="2" id="KW-0812">Transmembrane</keyword>
<dbReference type="Proteomes" id="UP001230220">
    <property type="component" value="Unassembled WGS sequence"/>
</dbReference>
<dbReference type="EMBL" id="JAUSUR010000010">
    <property type="protein sequence ID" value="MDQ0363203.1"/>
    <property type="molecule type" value="Genomic_DNA"/>
</dbReference>
<evidence type="ECO:0000313" key="3">
    <source>
        <dbReference type="EMBL" id="MDQ0363203.1"/>
    </source>
</evidence>
<keyword evidence="1" id="KW-0175">Coiled coil</keyword>
<gene>
    <name evidence="3" type="ORF">J2S15_003964</name>
</gene>
<organism evidence="3 4">
    <name type="scientific">Breznakia pachnodae</name>
    <dbReference type="NCBI Taxonomy" id="265178"/>
    <lineage>
        <taxon>Bacteria</taxon>
        <taxon>Bacillati</taxon>
        <taxon>Bacillota</taxon>
        <taxon>Erysipelotrichia</taxon>
        <taxon>Erysipelotrichales</taxon>
        <taxon>Erysipelotrichaceae</taxon>
        <taxon>Breznakia</taxon>
    </lineage>
</organism>
<dbReference type="RefSeq" id="WP_307411955.1">
    <property type="nucleotide sequence ID" value="NZ_JAUSUR010000010.1"/>
</dbReference>
<proteinExistence type="predicted"/>
<dbReference type="Gene3D" id="3.10.450.240">
    <property type="match status" value="1"/>
</dbReference>